<evidence type="ECO:0000313" key="1">
    <source>
        <dbReference type="EMBL" id="GJS54412.1"/>
    </source>
</evidence>
<name>A0ABQ4WNF7_9ASTR</name>
<keyword evidence="2" id="KW-1185">Reference proteome</keyword>
<accession>A0ABQ4WNF7</accession>
<reference evidence="1" key="2">
    <citation type="submission" date="2022-01" db="EMBL/GenBank/DDBJ databases">
        <authorList>
            <person name="Yamashiro T."/>
            <person name="Shiraishi A."/>
            <person name="Satake H."/>
            <person name="Nakayama K."/>
        </authorList>
    </citation>
    <scope>NUCLEOTIDE SEQUENCE</scope>
</reference>
<reference evidence="1" key="1">
    <citation type="journal article" date="2022" name="Int. J. Mol. Sci.">
        <title>Draft Genome of Tanacetum Coccineum: Genomic Comparison of Closely Related Tanacetum-Family Plants.</title>
        <authorList>
            <person name="Yamashiro T."/>
            <person name="Shiraishi A."/>
            <person name="Nakayama K."/>
            <person name="Satake H."/>
        </authorList>
    </citation>
    <scope>NUCLEOTIDE SEQUENCE</scope>
</reference>
<evidence type="ECO:0000313" key="2">
    <source>
        <dbReference type="Proteomes" id="UP001151760"/>
    </source>
</evidence>
<organism evidence="1 2">
    <name type="scientific">Tanacetum coccineum</name>
    <dbReference type="NCBI Taxonomy" id="301880"/>
    <lineage>
        <taxon>Eukaryota</taxon>
        <taxon>Viridiplantae</taxon>
        <taxon>Streptophyta</taxon>
        <taxon>Embryophyta</taxon>
        <taxon>Tracheophyta</taxon>
        <taxon>Spermatophyta</taxon>
        <taxon>Magnoliopsida</taxon>
        <taxon>eudicotyledons</taxon>
        <taxon>Gunneridae</taxon>
        <taxon>Pentapetalae</taxon>
        <taxon>asterids</taxon>
        <taxon>campanulids</taxon>
        <taxon>Asterales</taxon>
        <taxon>Asteraceae</taxon>
        <taxon>Asteroideae</taxon>
        <taxon>Anthemideae</taxon>
        <taxon>Anthemidinae</taxon>
        <taxon>Tanacetum</taxon>
    </lineage>
</organism>
<protein>
    <submittedName>
        <fullName evidence="1">Uncharacterized protein</fullName>
    </submittedName>
</protein>
<dbReference type="EMBL" id="BQNB010008795">
    <property type="protein sequence ID" value="GJS54412.1"/>
    <property type="molecule type" value="Genomic_DNA"/>
</dbReference>
<gene>
    <name evidence="1" type="ORF">Tco_0627774</name>
</gene>
<sequence>MDRLKPGKEDDIKKLLRIVQLHPIHCCSGCTYSKDVQSKCCVNFMEKISTGNFHFGMINLLNSCYERSEFKEMSRSKKIGFDYNEEPQSQYFSWLVQFCDADLEVNFVRLDEMSKQNELHLSSKRCSKFQRKAELGFTWDLCGQ</sequence>
<dbReference type="Proteomes" id="UP001151760">
    <property type="component" value="Unassembled WGS sequence"/>
</dbReference>
<comment type="caution">
    <text evidence="1">The sequence shown here is derived from an EMBL/GenBank/DDBJ whole genome shotgun (WGS) entry which is preliminary data.</text>
</comment>
<proteinExistence type="predicted"/>